<feature type="compositionally biased region" description="Basic and acidic residues" evidence="1">
    <location>
        <begin position="367"/>
        <end position="388"/>
    </location>
</feature>
<feature type="transmembrane region" description="Helical" evidence="2">
    <location>
        <begin position="124"/>
        <end position="146"/>
    </location>
</feature>
<feature type="compositionally biased region" description="Basic and acidic residues" evidence="1">
    <location>
        <begin position="409"/>
        <end position="428"/>
    </location>
</feature>
<organism evidence="3 4">
    <name type="scientific">Actinacidiphila rubida</name>
    <dbReference type="NCBI Taxonomy" id="310780"/>
    <lineage>
        <taxon>Bacteria</taxon>
        <taxon>Bacillati</taxon>
        <taxon>Actinomycetota</taxon>
        <taxon>Actinomycetes</taxon>
        <taxon>Kitasatosporales</taxon>
        <taxon>Streptomycetaceae</taxon>
        <taxon>Actinacidiphila</taxon>
    </lineage>
</organism>
<dbReference type="InterPro" id="IPR021235">
    <property type="entry name" value="DUF2637"/>
</dbReference>
<dbReference type="RefSeq" id="WP_407640342.1">
    <property type="nucleotide sequence ID" value="NZ_FODD01000039.1"/>
</dbReference>
<evidence type="ECO:0000313" key="3">
    <source>
        <dbReference type="EMBL" id="SEO74085.1"/>
    </source>
</evidence>
<keyword evidence="2" id="KW-1133">Transmembrane helix</keyword>
<gene>
    <name evidence="3" type="ORF">SAMN05216267_103975</name>
</gene>
<sequence>MTNPHTTSPAPGPHSTPVGWWDRAAIIALGGAGCALSYDALQQMAVAIHVRPALSYLFPLVIDGFIAYGIRALLVMSTAPLRARLYTWTLFATATTASIWANALHAVRLNEQTHQPGLRLGDHVVAVLSTIAPLALAGAVHLYILITRHHPTRTGKHTEPKTHRASALVPVRADPDGTIRTGPHDPLREPVRPDHTDDRDHDLKGERTMDRGPDHPGGPCGPDPAGRPCGPADHAEAGPPERTSRPGHLADQNTADQELADQPGGDHRGPDDHRPYVQGTSTAGAEHSLEPADHEPASTDRPKDHAEAPATRPQPATNPAPNTGPEPMAPGLEVVSAAQPPSDGPAHGIGDETSPQEPGSADASAEAEDRMAARADRSGEADQDRGATDHAGGSTSGDQSPPRTGGPDHPADHNHRGDRPDGPADHESGPLAGTGGPDHRADREPGDHHAVGDRGPAPEKRTGPEPDGVGDQPHRRTADRTGTKPAGPAEESGQAAGLEELLSIARRAALSEGRMTRRALRPYLNEAGVPISNGRFTELQRHLYADPTLAHLPRPGRRT</sequence>
<protein>
    <recommendedName>
        <fullName evidence="5">DUF2637 domain-containing protein</fullName>
    </recommendedName>
</protein>
<dbReference type="AlphaFoldDB" id="A0A1H8S622"/>
<evidence type="ECO:0000256" key="2">
    <source>
        <dbReference type="SAM" id="Phobius"/>
    </source>
</evidence>
<dbReference type="EMBL" id="FODD01000039">
    <property type="protein sequence ID" value="SEO74085.1"/>
    <property type="molecule type" value="Genomic_DNA"/>
</dbReference>
<feature type="compositionally biased region" description="Low complexity" evidence="1">
    <location>
        <begin position="223"/>
        <end position="232"/>
    </location>
</feature>
<feature type="compositionally biased region" description="Basic and acidic residues" evidence="1">
    <location>
        <begin position="472"/>
        <end position="482"/>
    </location>
</feature>
<keyword evidence="2" id="KW-0472">Membrane</keyword>
<evidence type="ECO:0008006" key="5">
    <source>
        <dbReference type="Google" id="ProtNLM"/>
    </source>
</evidence>
<dbReference type="Pfam" id="PF10935">
    <property type="entry name" value="DUF2637"/>
    <property type="match status" value="1"/>
</dbReference>
<feature type="compositionally biased region" description="Basic and acidic residues" evidence="1">
    <location>
        <begin position="437"/>
        <end position="464"/>
    </location>
</feature>
<dbReference type="Proteomes" id="UP000181951">
    <property type="component" value="Unassembled WGS sequence"/>
</dbReference>
<feature type="compositionally biased region" description="Pro residues" evidence="1">
    <location>
        <begin position="316"/>
        <end position="328"/>
    </location>
</feature>
<dbReference type="STRING" id="310780.SAMN05216267_103975"/>
<evidence type="ECO:0000256" key="1">
    <source>
        <dbReference type="SAM" id="MobiDB-lite"/>
    </source>
</evidence>
<feature type="compositionally biased region" description="Basic and acidic residues" evidence="1">
    <location>
        <begin position="264"/>
        <end position="275"/>
    </location>
</feature>
<name>A0A1H8S622_9ACTN</name>
<keyword evidence="4" id="KW-1185">Reference proteome</keyword>
<proteinExistence type="predicted"/>
<feature type="compositionally biased region" description="Basic and acidic residues" evidence="1">
    <location>
        <begin position="287"/>
        <end position="307"/>
    </location>
</feature>
<feature type="transmembrane region" description="Helical" evidence="2">
    <location>
        <begin position="53"/>
        <end position="73"/>
    </location>
</feature>
<feature type="transmembrane region" description="Helical" evidence="2">
    <location>
        <begin position="20"/>
        <end position="41"/>
    </location>
</feature>
<feature type="transmembrane region" description="Helical" evidence="2">
    <location>
        <begin position="85"/>
        <end position="104"/>
    </location>
</feature>
<evidence type="ECO:0000313" key="4">
    <source>
        <dbReference type="Proteomes" id="UP000181951"/>
    </source>
</evidence>
<accession>A0A1H8S622</accession>
<reference evidence="3 4" key="1">
    <citation type="submission" date="2016-10" db="EMBL/GenBank/DDBJ databases">
        <authorList>
            <person name="de Groot N.N."/>
        </authorList>
    </citation>
    <scope>NUCLEOTIDE SEQUENCE [LARGE SCALE GENOMIC DNA]</scope>
    <source>
        <strain evidence="3 4">CGMCC 4.2026</strain>
    </source>
</reference>
<keyword evidence="2" id="KW-0812">Transmembrane</keyword>
<feature type="region of interest" description="Disordered" evidence="1">
    <location>
        <begin position="152"/>
        <end position="498"/>
    </location>
</feature>
<feature type="compositionally biased region" description="Basic and acidic residues" evidence="1">
    <location>
        <begin position="173"/>
        <end position="214"/>
    </location>
</feature>